<dbReference type="Proteomes" id="UP001642520">
    <property type="component" value="Unassembled WGS sequence"/>
</dbReference>
<proteinExistence type="predicted"/>
<name>A0ABP1PJJ8_XYLVO</name>
<accession>A0ABP1PJJ8</accession>
<sequence>MSAAVQPVATLPTLPSAGPPPHNPLHHTAPGALALPPLASAPVMMPRPPTGTIPSLGPALPPSHQDAADLAEAAPNQDVLLALLARNKNLEERKIETPSCFPIKEERESFLI</sequence>
<organism evidence="2 3">
    <name type="scientific">Xylocopa violacea</name>
    <name type="common">Violet carpenter bee</name>
    <name type="synonym">Apis violacea</name>
    <dbReference type="NCBI Taxonomy" id="135666"/>
    <lineage>
        <taxon>Eukaryota</taxon>
        <taxon>Metazoa</taxon>
        <taxon>Ecdysozoa</taxon>
        <taxon>Arthropoda</taxon>
        <taxon>Hexapoda</taxon>
        <taxon>Insecta</taxon>
        <taxon>Pterygota</taxon>
        <taxon>Neoptera</taxon>
        <taxon>Endopterygota</taxon>
        <taxon>Hymenoptera</taxon>
        <taxon>Apocrita</taxon>
        <taxon>Aculeata</taxon>
        <taxon>Apoidea</taxon>
        <taxon>Anthophila</taxon>
        <taxon>Apidae</taxon>
        <taxon>Xylocopa</taxon>
        <taxon>Xylocopa</taxon>
    </lineage>
</organism>
<evidence type="ECO:0000256" key="1">
    <source>
        <dbReference type="SAM" id="MobiDB-lite"/>
    </source>
</evidence>
<feature type="compositionally biased region" description="Low complexity" evidence="1">
    <location>
        <begin position="26"/>
        <end position="42"/>
    </location>
</feature>
<evidence type="ECO:0000313" key="3">
    <source>
        <dbReference type="Proteomes" id="UP001642520"/>
    </source>
</evidence>
<evidence type="ECO:0000313" key="2">
    <source>
        <dbReference type="EMBL" id="CAL7951390.1"/>
    </source>
</evidence>
<gene>
    <name evidence="2" type="ORF">XYLVIOL_LOCUS10481</name>
</gene>
<feature type="region of interest" description="Disordered" evidence="1">
    <location>
        <begin position="1"/>
        <end position="65"/>
    </location>
</feature>
<reference evidence="2 3" key="1">
    <citation type="submission" date="2024-08" db="EMBL/GenBank/DDBJ databases">
        <authorList>
            <person name="Will J Nash"/>
            <person name="Angela Man"/>
            <person name="Seanna McTaggart"/>
            <person name="Kendall Baker"/>
            <person name="Tom Barker"/>
            <person name="Leah Catchpole"/>
            <person name="Alex Durrant"/>
            <person name="Karim Gharbi"/>
            <person name="Naomi Irish"/>
            <person name="Gemy Kaithakottil"/>
            <person name="Debby Ku"/>
            <person name="Aaliyah Providence"/>
            <person name="Felix Shaw"/>
            <person name="David Swarbreck"/>
            <person name="Chris Watkins"/>
            <person name="Ann M. McCartney"/>
            <person name="Giulio Formenti"/>
            <person name="Alice Mouton"/>
            <person name="Noel Vella"/>
            <person name="Bjorn M von Reumont"/>
            <person name="Adriana Vella"/>
            <person name="Wilfried Haerty"/>
        </authorList>
    </citation>
    <scope>NUCLEOTIDE SEQUENCE [LARGE SCALE GENOMIC DNA]</scope>
</reference>
<protein>
    <submittedName>
        <fullName evidence="2">Uncharacterized protein</fullName>
    </submittedName>
</protein>
<dbReference type="EMBL" id="CAXAJV020001301">
    <property type="protein sequence ID" value="CAL7951390.1"/>
    <property type="molecule type" value="Genomic_DNA"/>
</dbReference>
<keyword evidence="3" id="KW-1185">Reference proteome</keyword>
<comment type="caution">
    <text evidence="2">The sequence shown here is derived from an EMBL/GenBank/DDBJ whole genome shotgun (WGS) entry which is preliminary data.</text>
</comment>